<feature type="transmembrane region" description="Helical" evidence="5">
    <location>
        <begin position="143"/>
        <end position="163"/>
    </location>
</feature>
<sequence length="170" mass="19994">MTEKLTKKIKLLAVRVLIEKSFSNEELDIITRYNFANLLIKETLLETTKIFNLYLKSYWEASKGIKECVQTELNDLETVSDYIQFNFDRLDDLKENVSNKIDLEQNHIFKVLTIVTVCISLPTFIAGIYGMNFKDIPELKLEHGYPIIIFVMLLSAVLPYLYFKRKKWLK</sequence>
<evidence type="ECO:0000313" key="7">
    <source>
        <dbReference type="Proteomes" id="UP001202248"/>
    </source>
</evidence>
<organism evidence="6 7">
    <name type="scientific">Niabella ginsengisoli</name>
    <dbReference type="NCBI Taxonomy" id="522298"/>
    <lineage>
        <taxon>Bacteria</taxon>
        <taxon>Pseudomonadati</taxon>
        <taxon>Bacteroidota</taxon>
        <taxon>Chitinophagia</taxon>
        <taxon>Chitinophagales</taxon>
        <taxon>Chitinophagaceae</taxon>
        <taxon>Niabella</taxon>
    </lineage>
</organism>
<evidence type="ECO:0000256" key="3">
    <source>
        <dbReference type="ARBA" id="ARBA00022989"/>
    </source>
</evidence>
<dbReference type="Proteomes" id="UP001202248">
    <property type="component" value="Unassembled WGS sequence"/>
</dbReference>
<dbReference type="EMBL" id="JAKWBL010000002">
    <property type="protein sequence ID" value="MCH5598920.1"/>
    <property type="molecule type" value="Genomic_DNA"/>
</dbReference>
<dbReference type="SUPFAM" id="SSF144083">
    <property type="entry name" value="Magnesium transport protein CorA, transmembrane region"/>
    <property type="match status" value="1"/>
</dbReference>
<comment type="subcellular location">
    <subcellularLocation>
        <location evidence="1">Cell membrane</location>
        <topology evidence="1">Multi-pass membrane protein</topology>
    </subcellularLocation>
</comment>
<dbReference type="InterPro" id="IPR045863">
    <property type="entry name" value="CorA_TM1_TM2"/>
</dbReference>
<proteinExistence type="predicted"/>
<name>A0ABS9SKN4_9BACT</name>
<gene>
    <name evidence="6" type="ORF">MKP09_13885</name>
</gene>
<evidence type="ECO:0000313" key="6">
    <source>
        <dbReference type="EMBL" id="MCH5598920.1"/>
    </source>
</evidence>
<dbReference type="InterPro" id="IPR002523">
    <property type="entry name" value="MgTranspt_CorA/ZnTranspt_ZntB"/>
</dbReference>
<keyword evidence="2 5" id="KW-0812">Transmembrane</keyword>
<keyword evidence="3 5" id="KW-1133">Transmembrane helix</keyword>
<accession>A0ABS9SKN4</accession>
<protein>
    <recommendedName>
        <fullName evidence="8">Magnesium transporter CorA</fullName>
    </recommendedName>
</protein>
<dbReference type="PANTHER" id="PTHR46494:SF1">
    <property type="entry name" value="CORA FAMILY METAL ION TRANSPORTER (EUROFUNG)"/>
    <property type="match status" value="1"/>
</dbReference>
<keyword evidence="7" id="KW-1185">Reference proteome</keyword>
<dbReference type="PANTHER" id="PTHR46494">
    <property type="entry name" value="CORA FAMILY METAL ION TRANSPORTER (EUROFUNG)"/>
    <property type="match status" value="1"/>
</dbReference>
<evidence type="ECO:0000256" key="1">
    <source>
        <dbReference type="ARBA" id="ARBA00004651"/>
    </source>
</evidence>
<dbReference type="Gene3D" id="1.20.58.340">
    <property type="entry name" value="Magnesium transport protein CorA, transmembrane region"/>
    <property type="match status" value="1"/>
</dbReference>
<feature type="transmembrane region" description="Helical" evidence="5">
    <location>
        <begin position="108"/>
        <end position="131"/>
    </location>
</feature>
<dbReference type="Pfam" id="PF01544">
    <property type="entry name" value="CorA"/>
    <property type="match status" value="1"/>
</dbReference>
<reference evidence="6 7" key="1">
    <citation type="submission" date="2022-02" db="EMBL/GenBank/DDBJ databases">
        <authorList>
            <person name="Min J."/>
        </authorList>
    </citation>
    <scope>NUCLEOTIDE SEQUENCE [LARGE SCALE GENOMIC DNA]</scope>
    <source>
        <strain evidence="6 7">GR10-1</strain>
    </source>
</reference>
<keyword evidence="4 5" id="KW-0472">Membrane</keyword>
<evidence type="ECO:0000256" key="2">
    <source>
        <dbReference type="ARBA" id="ARBA00022692"/>
    </source>
</evidence>
<evidence type="ECO:0000256" key="4">
    <source>
        <dbReference type="ARBA" id="ARBA00023136"/>
    </source>
</evidence>
<evidence type="ECO:0008006" key="8">
    <source>
        <dbReference type="Google" id="ProtNLM"/>
    </source>
</evidence>
<evidence type="ECO:0000256" key="5">
    <source>
        <dbReference type="SAM" id="Phobius"/>
    </source>
</evidence>
<comment type="caution">
    <text evidence="6">The sequence shown here is derived from an EMBL/GenBank/DDBJ whole genome shotgun (WGS) entry which is preliminary data.</text>
</comment>